<organism evidence="1 2">
    <name type="scientific">Tegillarca granosa</name>
    <name type="common">Malaysian cockle</name>
    <name type="synonym">Anadara granosa</name>
    <dbReference type="NCBI Taxonomy" id="220873"/>
    <lineage>
        <taxon>Eukaryota</taxon>
        <taxon>Metazoa</taxon>
        <taxon>Spiralia</taxon>
        <taxon>Lophotrochozoa</taxon>
        <taxon>Mollusca</taxon>
        <taxon>Bivalvia</taxon>
        <taxon>Autobranchia</taxon>
        <taxon>Pteriomorphia</taxon>
        <taxon>Arcoida</taxon>
        <taxon>Arcoidea</taxon>
        <taxon>Arcidae</taxon>
        <taxon>Tegillarca</taxon>
    </lineage>
</organism>
<dbReference type="Pfam" id="PF04488">
    <property type="entry name" value="Gly_transf_sug"/>
    <property type="match status" value="1"/>
</dbReference>
<dbReference type="PANTHER" id="PTHR46830">
    <property type="entry name" value="TRANSFERASE, PUTATIVE-RELATED"/>
    <property type="match status" value="1"/>
</dbReference>
<evidence type="ECO:0000313" key="1">
    <source>
        <dbReference type="EMBL" id="KAJ8312246.1"/>
    </source>
</evidence>
<name>A0ABQ9F4E8_TEGGR</name>
<keyword evidence="2" id="KW-1185">Reference proteome</keyword>
<dbReference type="PANTHER" id="PTHR46830:SF1">
    <property type="entry name" value="ALPHA-1,4-N-ACETYLGLUCOSAMINYLTRANSFERASE"/>
    <property type="match status" value="1"/>
</dbReference>
<reference evidence="1 2" key="1">
    <citation type="submission" date="2022-12" db="EMBL/GenBank/DDBJ databases">
        <title>Chromosome-level genome of Tegillarca granosa.</title>
        <authorList>
            <person name="Kim J."/>
        </authorList>
    </citation>
    <scope>NUCLEOTIDE SEQUENCE [LARGE SCALE GENOMIC DNA]</scope>
    <source>
        <strain evidence="1">Teg-2019</strain>
        <tissue evidence="1">Adductor muscle</tissue>
    </source>
</reference>
<dbReference type="InterPro" id="IPR029044">
    <property type="entry name" value="Nucleotide-diphossugar_trans"/>
</dbReference>
<protein>
    <recommendedName>
        <fullName evidence="3">Alpha-1,4-N-acetylglucosaminyltransferase</fullName>
    </recommendedName>
</protein>
<dbReference type="EMBL" id="JARBDR010000440">
    <property type="protein sequence ID" value="KAJ8312246.1"/>
    <property type="molecule type" value="Genomic_DNA"/>
</dbReference>
<proteinExistence type="predicted"/>
<evidence type="ECO:0008006" key="3">
    <source>
        <dbReference type="Google" id="ProtNLM"/>
    </source>
</evidence>
<gene>
    <name evidence="1" type="ORF">KUTeg_009619</name>
</gene>
<comment type="caution">
    <text evidence="1">The sequence shown here is derived from an EMBL/GenBank/DDBJ whole genome shotgun (WGS) entry which is preliminary data.</text>
</comment>
<dbReference type="Proteomes" id="UP001217089">
    <property type="component" value="Unassembled WGS sequence"/>
</dbReference>
<dbReference type="SUPFAM" id="SSF53448">
    <property type="entry name" value="Nucleotide-diphospho-sugar transferases"/>
    <property type="match status" value="1"/>
</dbReference>
<dbReference type="Gene3D" id="3.90.550.20">
    <property type="match status" value="1"/>
</dbReference>
<dbReference type="InterPro" id="IPR007577">
    <property type="entry name" value="GlycoTrfase_DXD_sugar-bd_CS"/>
</dbReference>
<evidence type="ECO:0000313" key="2">
    <source>
        <dbReference type="Proteomes" id="UP001217089"/>
    </source>
</evidence>
<accession>A0ABQ9F4E8</accession>
<sequence length="387" mass="45660">MAVLCTVVVYNANIDCKRFFFNLTPHHVHQLNRGYKPDKNKVEDMCLFADVITNFANLKECYNYSNLYDWGFNCKVTCSINISNNQQQQMRNKILFESCNHQLRNTTISFRSDDPCLGKALQKLYEDKSKVPNIVHYIWLGTKQKQFKFYNFLSLYSVYKFQNPCVILIHGETVPYGEYWEKTVRIVKNIFHVYRKSPETIFRKKIKHIEHKADIVRLQVLREYGGIYLDTDTILLRSLDSLRNYTFSMSKTRKNTLGNGLILSAAGSKFIDIWLRNYNTFNPKKWGQHSVYLPFDLSIRNPELIHVENRTFLHGGTLDQIFLSNFKWSHLYALHLYIRYYKKCTYDEYTVCGLNTTLGSVARHVLFDSKELCSRFPLPDTWVNTKL</sequence>